<gene>
    <name evidence="7" type="ORF">Y5S_02974</name>
</gene>
<dbReference type="PANTHER" id="PTHR42852">
    <property type="entry name" value="THIOL:DISULFIDE INTERCHANGE PROTEIN DSBE"/>
    <property type="match status" value="1"/>
</dbReference>
<comment type="caution">
    <text evidence="7">The sequence shown here is derived from an EMBL/GenBank/DDBJ whole genome shotgun (WGS) entry which is preliminary data.</text>
</comment>
<sequence length="272" mass="29949">MDAVIIGPLALPAAAFITLIAFLTAVFSLQWWQKRHHLARSERALWLIALSGLLGARLSFLWRYQDQYPSLAAMLDIRDGGWWWPGGLLAIPVAVLLLWRTPNQRGGLLVALSASAACTGLAVVTLLALRQPTTPLPDVALYTLQGEPVPLQQVSAGQLTLINLWASWCPPCRREMPVLQDAQSRYPPLRILLANQGETSASVRRYLTEQELQFDFSLLDPNTELSRHTGNSGLPLTLLVDAQGNELARHFGPLSAASLHHFLQPHLPGDPQ</sequence>
<evidence type="ECO:0000313" key="7">
    <source>
        <dbReference type="EMBL" id="KGD63767.1"/>
    </source>
</evidence>
<dbReference type="InterPro" id="IPR050553">
    <property type="entry name" value="Thioredoxin_ResA/DsbE_sf"/>
</dbReference>
<evidence type="ECO:0000256" key="4">
    <source>
        <dbReference type="ARBA" id="ARBA00023284"/>
    </source>
</evidence>
<dbReference type="Pfam" id="PF08534">
    <property type="entry name" value="Redoxin"/>
    <property type="match status" value="1"/>
</dbReference>
<dbReference type="SUPFAM" id="SSF52833">
    <property type="entry name" value="Thioredoxin-like"/>
    <property type="match status" value="1"/>
</dbReference>
<dbReference type="PROSITE" id="PS51352">
    <property type="entry name" value="THIOREDOXIN_2"/>
    <property type="match status" value="1"/>
</dbReference>
<dbReference type="PATRIC" id="fig|1177154.3.peg.3014"/>
<dbReference type="InterPro" id="IPR036249">
    <property type="entry name" value="Thioredoxin-like_sf"/>
</dbReference>
<dbReference type="STRING" id="1177154.Y5S_02974"/>
<evidence type="ECO:0000256" key="5">
    <source>
        <dbReference type="SAM" id="Phobius"/>
    </source>
</evidence>
<dbReference type="GO" id="GO:0008961">
    <property type="term" value="F:phosphatidylglycerol-prolipoprotein diacylglyceryl transferase activity"/>
    <property type="evidence" value="ECO:0007669"/>
    <property type="project" value="InterPro"/>
</dbReference>
<keyword evidence="8" id="KW-1185">Reference proteome</keyword>
<evidence type="ECO:0000259" key="6">
    <source>
        <dbReference type="PROSITE" id="PS51352"/>
    </source>
</evidence>
<feature type="transmembrane region" description="Helical" evidence="5">
    <location>
        <begin position="44"/>
        <end position="62"/>
    </location>
</feature>
<name>A0A095SGU0_9GAMM</name>
<feature type="transmembrane region" description="Helical" evidence="5">
    <location>
        <begin position="82"/>
        <end position="99"/>
    </location>
</feature>
<evidence type="ECO:0000256" key="3">
    <source>
        <dbReference type="ARBA" id="ARBA00023157"/>
    </source>
</evidence>
<dbReference type="InterPro" id="IPR001640">
    <property type="entry name" value="Lgt"/>
</dbReference>
<dbReference type="PROSITE" id="PS00194">
    <property type="entry name" value="THIOREDOXIN_1"/>
    <property type="match status" value="1"/>
</dbReference>
<dbReference type="InterPro" id="IPR017937">
    <property type="entry name" value="Thioredoxin_CS"/>
</dbReference>
<keyword evidence="2" id="KW-0201">Cytochrome c-type biogenesis</keyword>
<keyword evidence="3" id="KW-1015">Disulfide bond</keyword>
<dbReference type="GO" id="GO:0015036">
    <property type="term" value="F:disulfide oxidoreductase activity"/>
    <property type="evidence" value="ECO:0007669"/>
    <property type="project" value="UniProtKB-ARBA"/>
</dbReference>
<dbReference type="Proteomes" id="UP000029444">
    <property type="component" value="Unassembled WGS sequence"/>
</dbReference>
<feature type="transmembrane region" description="Helical" evidence="5">
    <location>
        <begin position="106"/>
        <end position="129"/>
    </location>
</feature>
<comment type="subcellular location">
    <subcellularLocation>
        <location evidence="1">Cell envelope</location>
    </subcellularLocation>
</comment>
<dbReference type="CDD" id="cd02966">
    <property type="entry name" value="TlpA_like_family"/>
    <property type="match status" value="1"/>
</dbReference>
<keyword evidence="5" id="KW-1133">Transmembrane helix</keyword>
<keyword evidence="5" id="KW-0812">Transmembrane</keyword>
<protein>
    <recommendedName>
        <fullName evidence="6">Thioredoxin domain-containing protein</fullName>
    </recommendedName>
</protein>
<evidence type="ECO:0000313" key="8">
    <source>
        <dbReference type="Proteomes" id="UP000029444"/>
    </source>
</evidence>
<dbReference type="GO" id="GO:0042158">
    <property type="term" value="P:lipoprotein biosynthetic process"/>
    <property type="evidence" value="ECO:0007669"/>
    <property type="project" value="InterPro"/>
</dbReference>
<dbReference type="AlphaFoldDB" id="A0A095SGU0"/>
<feature type="domain" description="Thioredoxin" evidence="6">
    <location>
        <begin position="130"/>
        <end position="268"/>
    </location>
</feature>
<dbReference type="GO" id="GO:0017004">
    <property type="term" value="P:cytochrome complex assembly"/>
    <property type="evidence" value="ECO:0007669"/>
    <property type="project" value="UniProtKB-KW"/>
</dbReference>
<dbReference type="eggNOG" id="COG0526">
    <property type="taxonomic scope" value="Bacteria"/>
</dbReference>
<dbReference type="Pfam" id="PF01790">
    <property type="entry name" value="LGT"/>
    <property type="match status" value="1"/>
</dbReference>
<keyword evidence="4" id="KW-0676">Redox-active center</keyword>
<dbReference type="Gene3D" id="3.40.30.10">
    <property type="entry name" value="Glutaredoxin"/>
    <property type="match status" value="1"/>
</dbReference>
<keyword evidence="5" id="KW-0472">Membrane</keyword>
<dbReference type="EMBL" id="ARXV01000014">
    <property type="protein sequence ID" value="KGD63767.1"/>
    <property type="molecule type" value="Genomic_DNA"/>
</dbReference>
<accession>A0A095SGU0</accession>
<feature type="transmembrane region" description="Helical" evidence="5">
    <location>
        <begin position="6"/>
        <end position="32"/>
    </location>
</feature>
<dbReference type="InterPro" id="IPR013740">
    <property type="entry name" value="Redoxin"/>
</dbReference>
<dbReference type="InterPro" id="IPR013766">
    <property type="entry name" value="Thioredoxin_domain"/>
</dbReference>
<evidence type="ECO:0000256" key="1">
    <source>
        <dbReference type="ARBA" id="ARBA00004196"/>
    </source>
</evidence>
<proteinExistence type="predicted"/>
<organism evidence="7 8">
    <name type="scientific">Alcanivorax nanhaiticus</name>
    <dbReference type="NCBI Taxonomy" id="1177154"/>
    <lineage>
        <taxon>Bacteria</taxon>
        <taxon>Pseudomonadati</taxon>
        <taxon>Pseudomonadota</taxon>
        <taxon>Gammaproteobacteria</taxon>
        <taxon>Oceanospirillales</taxon>
        <taxon>Alcanivoracaceae</taxon>
        <taxon>Alcanivorax</taxon>
    </lineage>
</organism>
<reference evidence="7 8" key="1">
    <citation type="submission" date="2012-09" db="EMBL/GenBank/DDBJ databases">
        <title>Genome Sequence of alkane-degrading Bacterium Alcanivorax sp. 19-m-6.</title>
        <authorList>
            <person name="Lai Q."/>
            <person name="Shao Z."/>
        </authorList>
    </citation>
    <scope>NUCLEOTIDE SEQUENCE [LARGE SCALE GENOMIC DNA]</scope>
    <source>
        <strain evidence="7 8">19-m-6</strain>
    </source>
</reference>
<evidence type="ECO:0000256" key="2">
    <source>
        <dbReference type="ARBA" id="ARBA00022748"/>
    </source>
</evidence>
<dbReference type="OrthoDB" id="9799347at2"/>
<dbReference type="PANTHER" id="PTHR42852:SF6">
    <property type="entry name" value="THIOL:DISULFIDE INTERCHANGE PROTEIN DSBE"/>
    <property type="match status" value="1"/>
</dbReference>
<dbReference type="GO" id="GO:0030313">
    <property type="term" value="C:cell envelope"/>
    <property type="evidence" value="ECO:0007669"/>
    <property type="project" value="UniProtKB-SubCell"/>
</dbReference>
<dbReference type="GO" id="GO:0005886">
    <property type="term" value="C:plasma membrane"/>
    <property type="evidence" value="ECO:0007669"/>
    <property type="project" value="InterPro"/>
</dbReference>